<name>G0UIR1_TRYCI</name>
<protein>
    <recommendedName>
        <fullName evidence="3">MRG domain-containing protein</fullName>
    </recommendedName>
</protein>
<organism evidence="2">
    <name type="scientific">Trypanosoma congolense (strain IL3000)</name>
    <dbReference type="NCBI Taxonomy" id="1068625"/>
    <lineage>
        <taxon>Eukaryota</taxon>
        <taxon>Discoba</taxon>
        <taxon>Euglenozoa</taxon>
        <taxon>Kinetoplastea</taxon>
        <taxon>Metakinetoplastina</taxon>
        <taxon>Trypanosomatida</taxon>
        <taxon>Trypanosomatidae</taxon>
        <taxon>Trypanosoma</taxon>
        <taxon>Nannomonas</taxon>
    </lineage>
</organism>
<evidence type="ECO:0000256" key="1">
    <source>
        <dbReference type="SAM" id="MobiDB-lite"/>
    </source>
</evidence>
<accession>G0UIR1</accession>
<sequence>MSEIKWPPQLLRVLRSHLQQIDDPQDPRTIPLATKSPDRSVLTFLTGVHDAAMQLSGVSEPVATCCRNLLLEMIEQCCALLFLSSKERRIINLAASQREKRLGVGRGGVKRRRSGEQDSASEEAAAGESGGAPCKCAAVLPLEYLLRLFVALPSLLVHYDKLGGSAMPPAFKQPLWDYVNALLDIMKDMHFIDESEYVPLR</sequence>
<dbReference type="EMBL" id="HE575314">
    <property type="protein sequence ID" value="CCC89261.1"/>
    <property type="molecule type" value="Genomic_DNA"/>
</dbReference>
<feature type="region of interest" description="Disordered" evidence="1">
    <location>
        <begin position="104"/>
        <end position="131"/>
    </location>
</feature>
<evidence type="ECO:0000313" key="2">
    <source>
        <dbReference type="EMBL" id="CCC89261.1"/>
    </source>
</evidence>
<proteinExistence type="predicted"/>
<dbReference type="VEuPathDB" id="TriTrypDB:TcIL3000_1_190"/>
<dbReference type="AlphaFoldDB" id="G0UIR1"/>
<evidence type="ECO:0008006" key="3">
    <source>
        <dbReference type="Google" id="ProtNLM"/>
    </source>
</evidence>
<reference evidence="2" key="1">
    <citation type="journal article" date="2012" name="Proc. Natl. Acad. Sci. U.S.A.">
        <title>Antigenic diversity is generated by distinct evolutionary mechanisms in African trypanosome species.</title>
        <authorList>
            <person name="Jackson A.P."/>
            <person name="Berry A."/>
            <person name="Aslett M."/>
            <person name="Allison H.C."/>
            <person name="Burton P."/>
            <person name="Vavrova-Anderson J."/>
            <person name="Brown R."/>
            <person name="Browne H."/>
            <person name="Corton N."/>
            <person name="Hauser H."/>
            <person name="Gamble J."/>
            <person name="Gilderthorp R."/>
            <person name="Marcello L."/>
            <person name="McQuillan J."/>
            <person name="Otto T.D."/>
            <person name="Quail M.A."/>
            <person name="Sanders M.J."/>
            <person name="van Tonder A."/>
            <person name="Ginger M.L."/>
            <person name="Field M.C."/>
            <person name="Barry J.D."/>
            <person name="Hertz-Fowler C."/>
            <person name="Berriman M."/>
        </authorList>
    </citation>
    <scope>NUCLEOTIDE SEQUENCE</scope>
    <source>
        <strain evidence="2">IL3000</strain>
    </source>
</reference>
<gene>
    <name evidence="2" type="ORF">TCIL3000_1_190</name>
</gene>